<comment type="caution">
    <text evidence="1">The sequence shown here is derived from an EMBL/GenBank/DDBJ whole genome shotgun (WGS) entry which is preliminary data.</text>
</comment>
<dbReference type="RefSeq" id="WP_304378798.1">
    <property type="nucleotide sequence ID" value="NZ_JAUOZU010000022.1"/>
</dbReference>
<keyword evidence="2" id="KW-1185">Reference proteome</keyword>
<proteinExistence type="predicted"/>
<dbReference type="Gene3D" id="2.150.10.10">
    <property type="entry name" value="Serralysin-like metalloprotease, C-terminal"/>
    <property type="match status" value="1"/>
</dbReference>
<dbReference type="PRINTS" id="PR00313">
    <property type="entry name" value="CABNDNGRPT"/>
</dbReference>
<reference evidence="1" key="1">
    <citation type="journal article" date="2015" name="Int. J. Syst. Evol. Microbiol.">
        <title>Rhizobium alvei sp. nov., isolated from a freshwater river.</title>
        <authorList>
            <person name="Sheu S.Y."/>
            <person name="Huang H.W."/>
            <person name="Young C.C."/>
            <person name="Chen W.M."/>
        </authorList>
    </citation>
    <scope>NUCLEOTIDE SEQUENCE</scope>
    <source>
        <strain evidence="1">TNR-22</strain>
    </source>
</reference>
<organism evidence="1 2">
    <name type="scientific">Rhizobium alvei</name>
    <dbReference type="NCBI Taxonomy" id="1132659"/>
    <lineage>
        <taxon>Bacteria</taxon>
        <taxon>Pseudomonadati</taxon>
        <taxon>Pseudomonadota</taxon>
        <taxon>Alphaproteobacteria</taxon>
        <taxon>Hyphomicrobiales</taxon>
        <taxon>Rhizobiaceae</taxon>
        <taxon>Rhizobium/Agrobacterium group</taxon>
        <taxon>Rhizobium</taxon>
    </lineage>
</organism>
<protein>
    <submittedName>
        <fullName evidence="1">Uncharacterized protein</fullName>
    </submittedName>
</protein>
<evidence type="ECO:0000313" key="1">
    <source>
        <dbReference type="EMBL" id="MDO6966869.1"/>
    </source>
</evidence>
<sequence>MAKTYIPDQTNSQYTISGYYGDYVLGVDASMNPVNGSAISIADGTYGNRLTINGSITAKGIHDSGNSSRIDVGATGTITSDHSGIYIAGDNSTVTNKGVITAVYAINTSGNGYTVINSGKLDGTTDGVTTSWNGTIINKVDGVIHGDNRGIALGDHGGQNSVTNAGTISGDSRAISGSSGVDRIFNSGTLDGDVVLNSGNDIFRSKGGTVTGTVYGDGGDDRYYIDSSSIQLHEDNGGGWDKVYSSASFTVDSEFEEVFLTGKANAKIIGNDAGTFLTGNAGNNRIVGHLGGDKISGGRGNDILTGDDNKVAAGDGGPDIFIFKNHSGRDIITDFHNGEDSLKLTDYKGLDDFADLKGHIKQVGDDVVVTLLDGDQITLRDTLRADINGGDFLF</sequence>
<gene>
    <name evidence="1" type="ORF">Q4481_23185</name>
</gene>
<reference evidence="1" key="2">
    <citation type="submission" date="2023-07" db="EMBL/GenBank/DDBJ databases">
        <authorList>
            <person name="Shen H."/>
        </authorList>
    </citation>
    <scope>NUCLEOTIDE SEQUENCE</scope>
    <source>
        <strain evidence="1">TNR-22</strain>
    </source>
</reference>
<dbReference type="Proteomes" id="UP001174932">
    <property type="component" value="Unassembled WGS sequence"/>
</dbReference>
<accession>A0ABT8YT52</accession>
<dbReference type="SUPFAM" id="SSF51120">
    <property type="entry name" value="beta-Roll"/>
    <property type="match status" value="1"/>
</dbReference>
<evidence type="ECO:0000313" key="2">
    <source>
        <dbReference type="Proteomes" id="UP001174932"/>
    </source>
</evidence>
<name>A0ABT8YT52_9HYPH</name>
<dbReference type="InterPro" id="IPR011049">
    <property type="entry name" value="Serralysin-like_metalloprot_C"/>
</dbReference>
<dbReference type="EMBL" id="JAUOZU010000022">
    <property type="protein sequence ID" value="MDO6966869.1"/>
    <property type="molecule type" value="Genomic_DNA"/>
</dbReference>